<keyword evidence="5" id="KW-1185">Reference proteome</keyword>
<dbReference type="InterPro" id="IPR001138">
    <property type="entry name" value="Zn2Cys6_DnaBD"/>
</dbReference>
<dbReference type="PANTHER" id="PTHR47784">
    <property type="entry name" value="STEROL UPTAKE CONTROL PROTEIN 2"/>
    <property type="match status" value="1"/>
</dbReference>
<dbReference type="SMART" id="SM00066">
    <property type="entry name" value="GAL4"/>
    <property type="match status" value="1"/>
</dbReference>
<organism evidence="4 5">
    <name type="scientific">Venturia inaequalis</name>
    <name type="common">Apple scab fungus</name>
    <dbReference type="NCBI Taxonomy" id="5025"/>
    <lineage>
        <taxon>Eukaryota</taxon>
        <taxon>Fungi</taxon>
        <taxon>Dikarya</taxon>
        <taxon>Ascomycota</taxon>
        <taxon>Pezizomycotina</taxon>
        <taxon>Dothideomycetes</taxon>
        <taxon>Pleosporomycetidae</taxon>
        <taxon>Venturiales</taxon>
        <taxon>Venturiaceae</taxon>
        <taxon>Venturia</taxon>
    </lineage>
</organism>
<name>A0A8H3U8R9_VENIN</name>
<dbReference type="EMBL" id="WNWR01001081">
    <property type="protein sequence ID" value="KAE9965549.1"/>
    <property type="molecule type" value="Genomic_DNA"/>
</dbReference>
<dbReference type="AlphaFoldDB" id="A0A8H3U8R9"/>
<dbReference type="CDD" id="cd00067">
    <property type="entry name" value="GAL4"/>
    <property type="match status" value="1"/>
</dbReference>
<reference evidence="4 5" key="1">
    <citation type="submission" date="2019-07" db="EMBL/GenBank/DDBJ databases">
        <title>Venturia inaequalis Genome Resource.</title>
        <authorList>
            <person name="Lichtner F.J."/>
        </authorList>
    </citation>
    <scope>NUCLEOTIDE SEQUENCE [LARGE SCALE GENOMIC DNA]</scope>
    <source>
        <strain evidence="4 5">DMI_063113</strain>
    </source>
</reference>
<protein>
    <recommendedName>
        <fullName evidence="3">Zn(2)-C6 fungal-type domain-containing protein</fullName>
    </recommendedName>
</protein>
<feature type="region of interest" description="Disordered" evidence="2">
    <location>
        <begin position="1"/>
        <end position="25"/>
    </location>
</feature>
<evidence type="ECO:0000259" key="3">
    <source>
        <dbReference type="PROSITE" id="PS50048"/>
    </source>
</evidence>
<evidence type="ECO:0000256" key="2">
    <source>
        <dbReference type="SAM" id="MobiDB-lite"/>
    </source>
</evidence>
<gene>
    <name evidence="4" type="ORF">EG327_000435</name>
</gene>
<feature type="domain" description="Zn(2)-C6 fungal-type" evidence="3">
    <location>
        <begin position="32"/>
        <end position="64"/>
    </location>
</feature>
<evidence type="ECO:0000313" key="5">
    <source>
        <dbReference type="Proteomes" id="UP000490939"/>
    </source>
</evidence>
<dbReference type="Pfam" id="PF00172">
    <property type="entry name" value="Zn_clus"/>
    <property type="match status" value="1"/>
</dbReference>
<feature type="compositionally biased region" description="Polar residues" evidence="2">
    <location>
        <begin position="63"/>
        <end position="87"/>
    </location>
</feature>
<proteinExistence type="predicted"/>
<dbReference type="GO" id="GO:0008270">
    <property type="term" value="F:zinc ion binding"/>
    <property type="evidence" value="ECO:0007669"/>
    <property type="project" value="InterPro"/>
</dbReference>
<dbReference type="PANTHER" id="PTHR47784:SF10">
    <property type="entry name" value="TRANSCRIPTION FACTOR, PUTATIVE (AFU_ORTHOLOGUE AFUA_6G14150)-RELATED"/>
    <property type="match status" value="1"/>
</dbReference>
<accession>A0A8H3U8R9</accession>
<evidence type="ECO:0000313" key="4">
    <source>
        <dbReference type="EMBL" id="KAE9965549.1"/>
    </source>
</evidence>
<dbReference type="InterPro" id="IPR036864">
    <property type="entry name" value="Zn2-C6_fun-type_DNA-bd_sf"/>
</dbReference>
<dbReference type="InterPro" id="IPR053157">
    <property type="entry name" value="Sterol_Uptake_Regulator"/>
</dbReference>
<dbReference type="GO" id="GO:0001228">
    <property type="term" value="F:DNA-binding transcription activator activity, RNA polymerase II-specific"/>
    <property type="evidence" value="ECO:0007669"/>
    <property type="project" value="TreeGrafter"/>
</dbReference>
<dbReference type="Gene3D" id="4.10.240.10">
    <property type="entry name" value="Zn(2)-C6 fungal-type DNA-binding domain"/>
    <property type="match status" value="1"/>
</dbReference>
<dbReference type="SUPFAM" id="SSF57701">
    <property type="entry name" value="Zn2/Cys6 DNA-binding domain"/>
    <property type="match status" value="1"/>
</dbReference>
<dbReference type="PROSITE" id="PS00463">
    <property type="entry name" value="ZN2_CY6_FUNGAL_1"/>
    <property type="match status" value="1"/>
</dbReference>
<sequence>MLSSRWTPTAGTHRSLSRAMQKRISHTKSRKGCRNCKKRHVKCDEQGPPCFNCVVRSTTNTCSLPNSASPTPVRQSKTPPVSSSSELLQPPGLPPLTRVVSASAQSRRMLELRLMHRWSTTTYQSFCSTVYDPPWLQSYVPECALEHDYLLYGIFAMSSLDLIIGGSVVDETQTQMYFQAALEYYDKASESFRQQLSNITPTNFHSMYMFAFMAAAMYMARPLCPLEQRNRQPEGVIGRAAVVMKLLMACSGLADQNVGQLLDVNGVSGSSVTTTITAIGNVVRSPQYLGSSTEEALARLRNLIEADAFLNLGRGAFATPSSLTASYQNAVRWLRVSFGMEAKYNETVMGFCLAWPALAGTDFVEAFSKADVMAMLIVMHWAVLLDRLGSLVWWAASMGRDLVREISKAVLQSKAQVAVGPEIHQSIEWARQQVGLTSELEFDFSSVNPSFMGLLGT</sequence>
<comment type="caution">
    <text evidence="4">The sequence shown here is derived from an EMBL/GenBank/DDBJ whole genome shotgun (WGS) entry which is preliminary data.</text>
</comment>
<dbReference type="Proteomes" id="UP000490939">
    <property type="component" value="Unassembled WGS sequence"/>
</dbReference>
<feature type="region of interest" description="Disordered" evidence="2">
    <location>
        <begin position="63"/>
        <end position="90"/>
    </location>
</feature>
<feature type="compositionally biased region" description="Polar residues" evidence="2">
    <location>
        <begin position="1"/>
        <end position="14"/>
    </location>
</feature>
<evidence type="ECO:0000256" key="1">
    <source>
        <dbReference type="ARBA" id="ARBA00023242"/>
    </source>
</evidence>
<dbReference type="PROSITE" id="PS50048">
    <property type="entry name" value="ZN2_CY6_FUNGAL_2"/>
    <property type="match status" value="1"/>
</dbReference>
<keyword evidence="1" id="KW-0539">Nucleus</keyword>